<name>A0A1D6KXN9_MAIZE</name>
<accession>A0A1D6KXN9</accession>
<dbReference type="InParanoid" id="A0A1D6KXN9"/>
<evidence type="ECO:0000313" key="1">
    <source>
        <dbReference type="EMBL" id="ONM07210.1"/>
    </source>
</evidence>
<dbReference type="FunCoup" id="A0A1D6KXN9">
    <property type="interactions" value="5"/>
</dbReference>
<protein>
    <submittedName>
        <fullName evidence="1">Uncharacterized protein</fullName>
    </submittedName>
</protein>
<gene>
    <name evidence="1" type="ORF">ZEAMMB73_Zm00001d033312</name>
</gene>
<sequence length="139" mass="14326">MAWRGAASRSIFAAVRARAASSSSSSAATRLRSAAPIAATPRRTVPAFAFAAARPLAAMAGYPAAVAVRLTGHSATSVRACCELSQGTLFCRTCQALECTLLSSNARVGSLVGLAAFFLHFAECLVCRQTDSTLAATKI</sequence>
<dbReference type="IntAct" id="A0A1D6KXN9">
    <property type="interactions" value="3"/>
</dbReference>
<reference evidence="1" key="1">
    <citation type="submission" date="2015-12" db="EMBL/GenBank/DDBJ databases">
        <title>Update maize B73 reference genome by single molecule sequencing technologies.</title>
        <authorList>
            <consortium name="Maize Genome Sequencing Project"/>
            <person name="Ware D."/>
        </authorList>
    </citation>
    <scope>NUCLEOTIDE SEQUENCE [LARGE SCALE GENOMIC DNA]</scope>
    <source>
        <tissue evidence="1">Seedling</tissue>
    </source>
</reference>
<proteinExistence type="predicted"/>
<dbReference type="AlphaFoldDB" id="A0A1D6KXN9"/>
<organism evidence="1">
    <name type="scientific">Zea mays</name>
    <name type="common">Maize</name>
    <dbReference type="NCBI Taxonomy" id="4577"/>
    <lineage>
        <taxon>Eukaryota</taxon>
        <taxon>Viridiplantae</taxon>
        <taxon>Streptophyta</taxon>
        <taxon>Embryophyta</taxon>
        <taxon>Tracheophyta</taxon>
        <taxon>Spermatophyta</taxon>
        <taxon>Magnoliopsida</taxon>
        <taxon>Liliopsida</taxon>
        <taxon>Poales</taxon>
        <taxon>Poaceae</taxon>
        <taxon>PACMAD clade</taxon>
        <taxon>Panicoideae</taxon>
        <taxon>Andropogonodae</taxon>
        <taxon>Andropogoneae</taxon>
        <taxon>Tripsacinae</taxon>
        <taxon>Zea</taxon>
    </lineage>
</organism>
<dbReference type="EMBL" id="CM007647">
    <property type="protein sequence ID" value="ONM07210.1"/>
    <property type="molecule type" value="Genomic_DNA"/>
</dbReference>